<dbReference type="Pfam" id="PF00188">
    <property type="entry name" value="CAP"/>
    <property type="match status" value="1"/>
</dbReference>
<dbReference type="CDD" id="cd05379">
    <property type="entry name" value="CAP_bacterial"/>
    <property type="match status" value="1"/>
</dbReference>
<evidence type="ECO:0000313" key="4">
    <source>
        <dbReference type="Proteomes" id="UP001595539"/>
    </source>
</evidence>
<dbReference type="InterPro" id="IPR035940">
    <property type="entry name" value="CAP_sf"/>
</dbReference>
<keyword evidence="4" id="KW-1185">Reference proteome</keyword>
<organism evidence="3 4">
    <name type="scientific">Paracoccus angustae</name>
    <dbReference type="NCBI Taxonomy" id="1671480"/>
    <lineage>
        <taxon>Bacteria</taxon>
        <taxon>Pseudomonadati</taxon>
        <taxon>Pseudomonadota</taxon>
        <taxon>Alphaproteobacteria</taxon>
        <taxon>Rhodobacterales</taxon>
        <taxon>Paracoccaceae</taxon>
        <taxon>Paracoccus</taxon>
    </lineage>
</organism>
<evidence type="ECO:0000259" key="2">
    <source>
        <dbReference type="Pfam" id="PF00188"/>
    </source>
</evidence>
<dbReference type="Proteomes" id="UP001595539">
    <property type="component" value="Unassembled WGS sequence"/>
</dbReference>
<dbReference type="PANTHER" id="PTHR31157">
    <property type="entry name" value="SCP DOMAIN-CONTAINING PROTEIN"/>
    <property type="match status" value="1"/>
</dbReference>
<sequence length="181" mass="18768">MTHRRRLPAAAVLLCALLAGCAQIAPDPGVRRDDPNDMQLMAAGRATCLATSASQNGQGAAATNAVRRDAGLPPVRPDPVLARVAAQHACDMANRGRMTHAGSKTSGPGPRVKAAGYAPAVTAENIAAGPFSQERVLAEWNASGGHRANMLIPQLRDYGIGQAIGPDGKTRFWAAVYAAPK</sequence>
<keyword evidence="1" id="KW-0732">Signal</keyword>
<feature type="chain" id="PRO_5046202015" evidence="1">
    <location>
        <begin position="25"/>
        <end position="181"/>
    </location>
</feature>
<protein>
    <submittedName>
        <fullName evidence="3">CAP domain-containing protein</fullName>
    </submittedName>
</protein>
<dbReference type="PANTHER" id="PTHR31157:SF1">
    <property type="entry name" value="SCP DOMAIN-CONTAINING PROTEIN"/>
    <property type="match status" value="1"/>
</dbReference>
<dbReference type="PROSITE" id="PS51257">
    <property type="entry name" value="PROKAR_LIPOPROTEIN"/>
    <property type="match status" value="1"/>
</dbReference>
<evidence type="ECO:0000256" key="1">
    <source>
        <dbReference type="SAM" id="SignalP"/>
    </source>
</evidence>
<feature type="domain" description="SCP" evidence="2">
    <location>
        <begin position="62"/>
        <end position="177"/>
    </location>
</feature>
<gene>
    <name evidence="3" type="ORF">ACFOM8_07010</name>
</gene>
<comment type="caution">
    <text evidence="3">The sequence shown here is derived from an EMBL/GenBank/DDBJ whole genome shotgun (WGS) entry which is preliminary data.</text>
</comment>
<accession>A0ABV7U289</accession>
<dbReference type="SUPFAM" id="SSF55797">
    <property type="entry name" value="PR-1-like"/>
    <property type="match status" value="1"/>
</dbReference>
<dbReference type="RefSeq" id="WP_377760576.1">
    <property type="nucleotide sequence ID" value="NZ_JBHRXY010000003.1"/>
</dbReference>
<evidence type="ECO:0000313" key="3">
    <source>
        <dbReference type="EMBL" id="MFC3629194.1"/>
    </source>
</evidence>
<feature type="signal peptide" evidence="1">
    <location>
        <begin position="1"/>
        <end position="24"/>
    </location>
</feature>
<dbReference type="EMBL" id="JBHRXY010000003">
    <property type="protein sequence ID" value="MFC3629194.1"/>
    <property type="molecule type" value="Genomic_DNA"/>
</dbReference>
<reference evidence="4" key="1">
    <citation type="journal article" date="2019" name="Int. J. Syst. Evol. Microbiol.">
        <title>The Global Catalogue of Microorganisms (GCM) 10K type strain sequencing project: providing services to taxonomists for standard genome sequencing and annotation.</title>
        <authorList>
            <consortium name="The Broad Institute Genomics Platform"/>
            <consortium name="The Broad Institute Genome Sequencing Center for Infectious Disease"/>
            <person name="Wu L."/>
            <person name="Ma J."/>
        </authorList>
    </citation>
    <scope>NUCLEOTIDE SEQUENCE [LARGE SCALE GENOMIC DNA]</scope>
    <source>
        <strain evidence="4">KCTC 42473</strain>
    </source>
</reference>
<proteinExistence type="predicted"/>
<dbReference type="InterPro" id="IPR014044">
    <property type="entry name" value="CAP_dom"/>
</dbReference>
<name>A0ABV7U289_9RHOB</name>
<dbReference type="Gene3D" id="3.40.33.10">
    <property type="entry name" value="CAP"/>
    <property type="match status" value="1"/>
</dbReference>